<dbReference type="InterPro" id="IPR019264">
    <property type="entry name" value="DUF2179"/>
</dbReference>
<comment type="caution">
    <text evidence="8">The sequence shown here is derived from an EMBL/GenBank/DDBJ whole genome shotgun (WGS) entry which is preliminary data.</text>
</comment>
<evidence type="ECO:0000259" key="7">
    <source>
        <dbReference type="Pfam" id="PF10035"/>
    </source>
</evidence>
<evidence type="ECO:0000256" key="6">
    <source>
        <dbReference type="SAM" id="Phobius"/>
    </source>
</evidence>
<keyword evidence="2" id="KW-1003">Cell membrane</keyword>
<comment type="subcellular location">
    <subcellularLocation>
        <location evidence="1">Cell membrane</location>
        <topology evidence="1">Multi-pass membrane protein</topology>
    </subcellularLocation>
</comment>
<organism evidence="8 9">
    <name type="scientific">Eremococcus coleocola ACS-139-V-Col8</name>
    <dbReference type="NCBI Taxonomy" id="908337"/>
    <lineage>
        <taxon>Bacteria</taxon>
        <taxon>Bacillati</taxon>
        <taxon>Bacillota</taxon>
        <taxon>Bacilli</taxon>
        <taxon>Lactobacillales</taxon>
        <taxon>Aerococcaceae</taxon>
        <taxon>Eremococcus</taxon>
    </lineage>
</organism>
<sequence>MKKQLINIFLVTLGSFIYSVAISSVIIPNNLGEGGVTGITVILYYLFSIPPSLTNLLINAGILILGWKLLDRLTIYYTILSVVLLSFFLRYVNLGQFMPGNSFVSAMLTGILIGVGLGLVILGHGTTAGSDIVAMIFKKYFGIAVSSTILIFDVIVVGILFFIIGLENGLITLTAIFITSYILNYILEGLNPKKQLIIISNHNSEIAKAIQDKIGRGITVFHGHGFYTRQDKEILYVVINRMQLVPTQRIINRIDPRAFVTVSSIQQVYGEGFSLSIEPKQD</sequence>
<evidence type="ECO:0000256" key="4">
    <source>
        <dbReference type="ARBA" id="ARBA00022989"/>
    </source>
</evidence>
<evidence type="ECO:0000313" key="9">
    <source>
        <dbReference type="Proteomes" id="UP000005990"/>
    </source>
</evidence>
<feature type="transmembrane region" description="Helical" evidence="6">
    <location>
        <begin position="74"/>
        <end position="92"/>
    </location>
</feature>
<dbReference type="InterPro" id="IPR051461">
    <property type="entry name" value="UPF0750_membrane"/>
</dbReference>
<feature type="transmembrane region" description="Helical" evidence="6">
    <location>
        <begin position="42"/>
        <end position="67"/>
    </location>
</feature>
<evidence type="ECO:0000313" key="8">
    <source>
        <dbReference type="EMBL" id="EFR30900.1"/>
    </source>
</evidence>
<dbReference type="Pfam" id="PF10035">
    <property type="entry name" value="DUF2179"/>
    <property type="match status" value="1"/>
</dbReference>
<reference evidence="8 9" key="1">
    <citation type="submission" date="2010-10" db="EMBL/GenBank/DDBJ databases">
        <authorList>
            <person name="Durkin A.S."/>
            <person name="Madupu R."/>
            <person name="Torralba M."/>
            <person name="Gillis M."/>
            <person name="Methe B."/>
            <person name="Sutton G."/>
            <person name="Nelson K.E."/>
        </authorList>
    </citation>
    <scope>NUCLEOTIDE SEQUENCE [LARGE SCALE GENOMIC DNA]</scope>
    <source>
        <strain evidence="8 9">ACS-139-V-Col8</strain>
    </source>
</reference>
<feature type="transmembrane region" description="Helical" evidence="6">
    <location>
        <begin position="104"/>
        <end position="128"/>
    </location>
</feature>
<dbReference type="AlphaFoldDB" id="E4KQC1"/>
<dbReference type="PIRSF" id="PIRSF006483">
    <property type="entry name" value="Membrane_protein_YitT"/>
    <property type="match status" value="1"/>
</dbReference>
<gene>
    <name evidence="8" type="ORF">HMPREF9257_1722</name>
</gene>
<dbReference type="STRING" id="908337.HMPREF9257_1722"/>
<dbReference type="Gene3D" id="3.30.70.120">
    <property type="match status" value="1"/>
</dbReference>
<feature type="transmembrane region" description="Helical" evidence="6">
    <location>
        <begin position="140"/>
        <end position="164"/>
    </location>
</feature>
<dbReference type="Proteomes" id="UP000005990">
    <property type="component" value="Unassembled WGS sequence"/>
</dbReference>
<dbReference type="PANTHER" id="PTHR33545:SF4">
    <property type="entry name" value="UPF0750 MEMBRANE PROTEIN YXKD"/>
    <property type="match status" value="1"/>
</dbReference>
<evidence type="ECO:0000256" key="5">
    <source>
        <dbReference type="ARBA" id="ARBA00023136"/>
    </source>
</evidence>
<keyword evidence="3 6" id="KW-0812">Transmembrane</keyword>
<dbReference type="PANTHER" id="PTHR33545">
    <property type="entry name" value="UPF0750 MEMBRANE PROTEIN YITT-RELATED"/>
    <property type="match status" value="1"/>
</dbReference>
<evidence type="ECO:0000256" key="1">
    <source>
        <dbReference type="ARBA" id="ARBA00004651"/>
    </source>
</evidence>
<evidence type="ECO:0000256" key="2">
    <source>
        <dbReference type="ARBA" id="ARBA00022475"/>
    </source>
</evidence>
<dbReference type="eggNOG" id="COG1284">
    <property type="taxonomic scope" value="Bacteria"/>
</dbReference>
<dbReference type="CDD" id="cd16380">
    <property type="entry name" value="YitT_C"/>
    <property type="match status" value="1"/>
</dbReference>
<dbReference type="OrthoDB" id="1758221at2"/>
<keyword evidence="9" id="KW-1185">Reference proteome</keyword>
<proteinExistence type="predicted"/>
<keyword evidence="4 6" id="KW-1133">Transmembrane helix</keyword>
<dbReference type="InterPro" id="IPR015867">
    <property type="entry name" value="N-reg_PII/ATP_PRibTrfase_C"/>
</dbReference>
<keyword evidence="5 6" id="KW-0472">Membrane</keyword>
<name>E4KQC1_9LACT</name>
<dbReference type="Pfam" id="PF02588">
    <property type="entry name" value="YitT_membrane"/>
    <property type="match status" value="1"/>
</dbReference>
<dbReference type="InterPro" id="IPR003740">
    <property type="entry name" value="YitT"/>
</dbReference>
<dbReference type="GO" id="GO:0005886">
    <property type="term" value="C:plasma membrane"/>
    <property type="evidence" value="ECO:0007669"/>
    <property type="project" value="UniProtKB-SubCell"/>
</dbReference>
<accession>E4KQC1</accession>
<protein>
    <recommendedName>
        <fullName evidence="7">DUF2179 domain-containing protein</fullName>
    </recommendedName>
</protein>
<feature type="transmembrane region" description="Helical" evidence="6">
    <location>
        <begin position="170"/>
        <end position="187"/>
    </location>
</feature>
<feature type="domain" description="DUF2179" evidence="7">
    <location>
        <begin position="216"/>
        <end position="270"/>
    </location>
</feature>
<dbReference type="RefSeq" id="WP_006418686.1">
    <property type="nucleotide sequence ID" value="NZ_AENN01000016.1"/>
</dbReference>
<dbReference type="EMBL" id="AENN01000016">
    <property type="protein sequence ID" value="EFR30900.1"/>
    <property type="molecule type" value="Genomic_DNA"/>
</dbReference>
<feature type="transmembrane region" description="Helical" evidence="6">
    <location>
        <begin position="7"/>
        <end position="27"/>
    </location>
</feature>
<evidence type="ECO:0000256" key="3">
    <source>
        <dbReference type="ARBA" id="ARBA00022692"/>
    </source>
</evidence>